<dbReference type="RefSeq" id="WP_086781827.1">
    <property type="nucleotide sequence ID" value="NZ_JAGIOO010000001.1"/>
</dbReference>
<organism evidence="3 4">
    <name type="scientific">Crossiella equi</name>
    <dbReference type="NCBI Taxonomy" id="130796"/>
    <lineage>
        <taxon>Bacteria</taxon>
        <taxon>Bacillati</taxon>
        <taxon>Actinomycetota</taxon>
        <taxon>Actinomycetes</taxon>
        <taxon>Pseudonocardiales</taxon>
        <taxon>Pseudonocardiaceae</taxon>
        <taxon>Crossiella</taxon>
    </lineage>
</organism>
<gene>
    <name evidence="3" type="ORF">JOF53_004448</name>
</gene>
<dbReference type="EMBL" id="JAGIOO010000001">
    <property type="protein sequence ID" value="MBP2475576.1"/>
    <property type="molecule type" value="Genomic_DNA"/>
</dbReference>
<evidence type="ECO:0000313" key="4">
    <source>
        <dbReference type="Proteomes" id="UP001519363"/>
    </source>
</evidence>
<feature type="chain" id="PRO_5046346895" description="PE-PGRS family protein" evidence="2">
    <location>
        <begin position="29"/>
        <end position="1052"/>
    </location>
</feature>
<feature type="region of interest" description="Disordered" evidence="1">
    <location>
        <begin position="509"/>
        <end position="544"/>
    </location>
</feature>
<proteinExistence type="predicted"/>
<feature type="compositionally biased region" description="Polar residues" evidence="1">
    <location>
        <begin position="533"/>
        <end position="544"/>
    </location>
</feature>
<comment type="caution">
    <text evidence="3">The sequence shown here is derived from an EMBL/GenBank/DDBJ whole genome shotgun (WGS) entry which is preliminary data.</text>
</comment>
<keyword evidence="2" id="KW-0732">Signal</keyword>
<reference evidence="3 4" key="1">
    <citation type="submission" date="2021-03" db="EMBL/GenBank/DDBJ databases">
        <title>Sequencing the genomes of 1000 actinobacteria strains.</title>
        <authorList>
            <person name="Klenk H.-P."/>
        </authorList>
    </citation>
    <scope>NUCLEOTIDE SEQUENCE [LARGE SCALE GENOMIC DNA]</scope>
    <source>
        <strain evidence="3 4">DSM 44580</strain>
    </source>
</reference>
<evidence type="ECO:0000313" key="3">
    <source>
        <dbReference type="EMBL" id="MBP2475576.1"/>
    </source>
</evidence>
<feature type="signal peptide" evidence="2">
    <location>
        <begin position="1"/>
        <end position="28"/>
    </location>
</feature>
<evidence type="ECO:0000256" key="2">
    <source>
        <dbReference type="SAM" id="SignalP"/>
    </source>
</evidence>
<protein>
    <recommendedName>
        <fullName evidence="5">PE-PGRS family protein</fullName>
    </recommendedName>
</protein>
<dbReference type="Proteomes" id="UP001519363">
    <property type="component" value="Unassembled WGS sequence"/>
</dbReference>
<feature type="region of interest" description="Disordered" evidence="1">
    <location>
        <begin position="93"/>
        <end position="114"/>
    </location>
</feature>
<evidence type="ECO:0000256" key="1">
    <source>
        <dbReference type="SAM" id="MobiDB-lite"/>
    </source>
</evidence>
<name>A0ABS5AG71_9PSEU</name>
<sequence length="1052" mass="100744">MHIWAKRGLKTALVTGGLLALGTGVASAGENPDAAPSDLGASVSIPVHFDNNAVGTPLGELDLPPAHSEALTVDTRKILPRLPFGGAADEARKTVKLPQLGGKTKSTSTSDDAPKLGEANLLRDNQIHADAVVPVVIEGNAVAAGGDADVENVSEYSYSNPEVVVTNGDKGSLKGNVVDFDGVAPILVSGNAVAAAGHAEAMSTSMLEAQSGGDVETSGQDSSLSGNGVVVPMGVPVQLTGNAISGAAGVADTYNESAIAADAGGNVDSDGEGSTLGGNIGHGQLALPAELNGNALGVFPVNNSNATSATTADAVAGGDSVTSGYDSGIGGNLITPNVAGPVTVAGNALAWGGLSDTVSESSSTAQTGGMLMTNGDQSTGGGNIVDPALAEPVQVLGLSGGWIANTDSQHTQATESVAGGDAFTNGDHSLVAGTIASAPVSVPAQVSAISGGWIANSDAAAATDMVTDAGGSIGTRGNDSLVGGNGAQTPINVPVEVEGDAAGWIVNSTAQSTSNTDTSTGGDNTTTDDDALGSSNAISTPVTGPVTVNSLSGGWIAHTEAWSENTHDLVAGGDVTANGSDAGISGNAVHAPFAIPAQVQSLSGGWIVVSEAESENMVSSVAGGDTTTDGSQGGLTGNAITPAVSGPVQLEGNAAGWIVNSSAAAENMTDAEAGGDKVTNGDLGTLAGLIADAPVALPTNVGGNGAALTGLADGAETSAVTSEAGGDNETSGVKGSGVGTVASVPVASAIEVAGDSVAAASTTTGVADNSIASEAGGTTVTDGVSSFLGGDIVTVPASPVFTGNGLAAAGAGVADAVSASAVTTETGGDLATAGDGGSFAGDIVNVPVGAAAQPFGDAVSVAGVSDSLADSTVASTVGGQGMTTGSEGGGFSGVNAFAPIGAVAQVYDVPVEVVGSAMTSATEATSMEVGGAPAGLQIPVTDMELGKGLPSVTSVPFGFDGAQGRAAAPVQGPLSLSGGNFGLGSLTDGGLPKLPTLPKVGLPGVPGLPGLPGARQADLPAVPAVPAVPALSMLPGAAQLPAAPKLPTLPKI</sequence>
<evidence type="ECO:0008006" key="5">
    <source>
        <dbReference type="Google" id="ProtNLM"/>
    </source>
</evidence>
<feature type="compositionally biased region" description="Low complexity" evidence="1">
    <location>
        <begin position="512"/>
        <end position="525"/>
    </location>
</feature>
<accession>A0ABS5AG71</accession>
<keyword evidence="4" id="KW-1185">Reference proteome</keyword>